<keyword evidence="3" id="KW-1185">Reference proteome</keyword>
<accession>A0A419V7A5</accession>
<proteinExistence type="predicted"/>
<keyword evidence="1" id="KW-1133">Transmembrane helix</keyword>
<gene>
    <name evidence="2" type="ORF">ATL39_0161</name>
</gene>
<name>A0A419V7A5_9BACL</name>
<evidence type="ECO:0000313" key="3">
    <source>
        <dbReference type="Proteomes" id="UP000285120"/>
    </source>
</evidence>
<evidence type="ECO:0000313" key="2">
    <source>
        <dbReference type="EMBL" id="RKD75951.1"/>
    </source>
</evidence>
<feature type="transmembrane region" description="Helical" evidence="1">
    <location>
        <begin position="33"/>
        <end position="49"/>
    </location>
</feature>
<dbReference type="AlphaFoldDB" id="A0A419V7A5"/>
<keyword evidence="1" id="KW-0812">Transmembrane</keyword>
<reference evidence="2 3" key="1">
    <citation type="submission" date="2018-09" db="EMBL/GenBank/DDBJ databases">
        <title>Genomic Encyclopedia of Archaeal and Bacterial Type Strains, Phase II (KMG-II): from individual species to whole genera.</title>
        <authorList>
            <person name="Goeker M."/>
        </authorList>
    </citation>
    <scope>NUCLEOTIDE SEQUENCE [LARGE SCALE GENOMIC DNA]</scope>
    <source>
        <strain evidence="2 3">DSM 17008</strain>
    </source>
</reference>
<organism evidence="2 3">
    <name type="scientific">Sinobaca qinghaiensis</name>
    <dbReference type="NCBI Taxonomy" id="342944"/>
    <lineage>
        <taxon>Bacteria</taxon>
        <taxon>Bacillati</taxon>
        <taxon>Bacillota</taxon>
        <taxon>Bacilli</taxon>
        <taxon>Bacillales</taxon>
        <taxon>Sporolactobacillaceae</taxon>
        <taxon>Sinobaca</taxon>
    </lineage>
</organism>
<protein>
    <submittedName>
        <fullName evidence="2">Uncharacterized protein</fullName>
    </submittedName>
</protein>
<dbReference type="EMBL" id="RAPK01000006">
    <property type="protein sequence ID" value="RKD75951.1"/>
    <property type="molecule type" value="Genomic_DNA"/>
</dbReference>
<evidence type="ECO:0000256" key="1">
    <source>
        <dbReference type="SAM" id="Phobius"/>
    </source>
</evidence>
<dbReference type="Proteomes" id="UP000285120">
    <property type="component" value="Unassembled WGS sequence"/>
</dbReference>
<dbReference type="RefSeq" id="WP_170146794.1">
    <property type="nucleotide sequence ID" value="NZ_RAPK01000006.1"/>
</dbReference>
<keyword evidence="1" id="KW-0472">Membrane</keyword>
<comment type="caution">
    <text evidence="2">The sequence shown here is derived from an EMBL/GenBank/DDBJ whole genome shotgun (WGS) entry which is preliminary data.</text>
</comment>
<sequence>MEKGRKLTLGSLLLLTLTAGSLALGFSIGTPLVSVSIIVVLLLLAAYGTKS</sequence>